<dbReference type="OrthoDB" id="192832at2759"/>
<sequence length="320" mass="36015">MLTLLPLSLILVIHLHVVSVSALPDAWARKPEPPLHSLQKRRSINSNPDGSQFIWLPQDEYSGKTFFDRWDFFNYPDPTNGHVNYINRTAAFKSGLVYYEDNGTVIMKADDTTHLPKGVFRNSIRISSQKTYDTGSLFILDLNRAPWGCAVWPAFWTVGGNWPYDGEIDIIEGVHDNEHNQIAWHTAPGCKLNTTAKFSGTVSTSGGHNHTDCNSFINDNSGCGITEWSRASYGPYFDSQKGGIFVMKWDENDISIWSFYRAAIPRDVIEGAPTPSEWGLPSAILHNSMCKITDFFRSHKIIFDITFCGKPLSFTQSILL</sequence>
<keyword evidence="4" id="KW-1185">Reference proteome</keyword>
<dbReference type="SUPFAM" id="SSF49899">
    <property type="entry name" value="Concanavalin A-like lectins/glucanases"/>
    <property type="match status" value="1"/>
</dbReference>
<dbReference type="AlphaFoldDB" id="A0A8H5ETX9"/>
<evidence type="ECO:0000256" key="1">
    <source>
        <dbReference type="SAM" id="SignalP"/>
    </source>
</evidence>
<dbReference type="CDD" id="cd02181">
    <property type="entry name" value="GH16_fungal_Lam16A_glucanase"/>
    <property type="match status" value="1"/>
</dbReference>
<dbReference type="Gene3D" id="2.60.120.200">
    <property type="match status" value="1"/>
</dbReference>
<name>A0A8H5ETX9_9AGAR</name>
<keyword evidence="1" id="KW-0732">Signal</keyword>
<reference evidence="3 4" key="1">
    <citation type="journal article" date="2020" name="ISME J.">
        <title>Uncovering the hidden diversity of litter-decomposition mechanisms in mushroom-forming fungi.</title>
        <authorList>
            <person name="Floudas D."/>
            <person name="Bentzer J."/>
            <person name="Ahren D."/>
            <person name="Johansson T."/>
            <person name="Persson P."/>
            <person name="Tunlid A."/>
        </authorList>
    </citation>
    <scope>NUCLEOTIDE SEQUENCE [LARGE SCALE GENOMIC DNA]</scope>
    <source>
        <strain evidence="3 4">CBS 101986</strain>
    </source>
</reference>
<evidence type="ECO:0000313" key="4">
    <source>
        <dbReference type="Proteomes" id="UP000567179"/>
    </source>
</evidence>
<dbReference type="PROSITE" id="PS51762">
    <property type="entry name" value="GH16_2"/>
    <property type="match status" value="1"/>
</dbReference>
<organism evidence="3 4">
    <name type="scientific">Psilocybe cf. subviscida</name>
    <dbReference type="NCBI Taxonomy" id="2480587"/>
    <lineage>
        <taxon>Eukaryota</taxon>
        <taxon>Fungi</taxon>
        <taxon>Dikarya</taxon>
        <taxon>Basidiomycota</taxon>
        <taxon>Agaricomycotina</taxon>
        <taxon>Agaricomycetes</taxon>
        <taxon>Agaricomycetidae</taxon>
        <taxon>Agaricales</taxon>
        <taxon>Agaricineae</taxon>
        <taxon>Strophariaceae</taxon>
        <taxon>Psilocybe</taxon>
    </lineage>
</organism>
<dbReference type="PANTHER" id="PTHR10963">
    <property type="entry name" value="GLYCOSYL HYDROLASE-RELATED"/>
    <property type="match status" value="1"/>
</dbReference>
<dbReference type="InterPro" id="IPR050546">
    <property type="entry name" value="Glycosyl_Hydrlase_16"/>
</dbReference>
<dbReference type="Proteomes" id="UP000567179">
    <property type="component" value="Unassembled WGS sequence"/>
</dbReference>
<dbReference type="EMBL" id="JAACJJ010000056">
    <property type="protein sequence ID" value="KAF5312385.1"/>
    <property type="molecule type" value="Genomic_DNA"/>
</dbReference>
<feature type="signal peptide" evidence="1">
    <location>
        <begin position="1"/>
        <end position="22"/>
    </location>
</feature>
<comment type="caution">
    <text evidence="3">The sequence shown here is derived from an EMBL/GenBank/DDBJ whole genome shotgun (WGS) entry which is preliminary data.</text>
</comment>
<protein>
    <recommendedName>
        <fullName evidence="2">GH16 domain-containing protein</fullName>
    </recommendedName>
</protein>
<evidence type="ECO:0000313" key="3">
    <source>
        <dbReference type="EMBL" id="KAF5312385.1"/>
    </source>
</evidence>
<accession>A0A8H5ETX9</accession>
<dbReference type="InterPro" id="IPR013320">
    <property type="entry name" value="ConA-like_dom_sf"/>
</dbReference>
<dbReference type="PANTHER" id="PTHR10963:SF24">
    <property type="entry name" value="GLYCOSIDASE C21B10.07-RELATED"/>
    <property type="match status" value="1"/>
</dbReference>
<evidence type="ECO:0000259" key="2">
    <source>
        <dbReference type="PROSITE" id="PS51762"/>
    </source>
</evidence>
<dbReference type="Pfam" id="PF26113">
    <property type="entry name" value="GH16_XgeA"/>
    <property type="match status" value="1"/>
</dbReference>
<dbReference type="GO" id="GO:0004553">
    <property type="term" value="F:hydrolase activity, hydrolyzing O-glycosyl compounds"/>
    <property type="evidence" value="ECO:0007669"/>
    <property type="project" value="InterPro"/>
</dbReference>
<feature type="domain" description="GH16" evidence="2">
    <location>
        <begin position="25"/>
        <end position="277"/>
    </location>
</feature>
<dbReference type="InterPro" id="IPR000757">
    <property type="entry name" value="Beta-glucanase-like"/>
</dbReference>
<dbReference type="GO" id="GO:0009251">
    <property type="term" value="P:glucan catabolic process"/>
    <property type="evidence" value="ECO:0007669"/>
    <property type="project" value="TreeGrafter"/>
</dbReference>
<gene>
    <name evidence="3" type="ORF">D9619_003192</name>
</gene>
<feature type="chain" id="PRO_5034277852" description="GH16 domain-containing protein" evidence="1">
    <location>
        <begin position="23"/>
        <end position="320"/>
    </location>
</feature>
<proteinExistence type="predicted"/>